<dbReference type="GO" id="GO:0008270">
    <property type="term" value="F:zinc ion binding"/>
    <property type="evidence" value="ECO:0007669"/>
    <property type="project" value="UniProtKB-KW"/>
</dbReference>
<dbReference type="PANTHER" id="PTHR46888:SF1">
    <property type="entry name" value="RIBONUCLEASE H"/>
    <property type="match status" value="1"/>
</dbReference>
<dbReference type="Gene3D" id="1.10.340.70">
    <property type="match status" value="1"/>
</dbReference>
<comment type="caution">
    <text evidence="3">The sequence shown here is derived from an EMBL/GenBank/DDBJ whole genome shotgun (WGS) entry which is preliminary data.</text>
</comment>
<keyword evidence="1" id="KW-0479">Metal-binding</keyword>
<dbReference type="PANTHER" id="PTHR46888">
    <property type="entry name" value="ZINC KNUCKLE DOMAINCONTAINING PROTEIN-RELATED"/>
    <property type="match status" value="1"/>
</dbReference>
<feature type="domain" description="CCHC-type" evidence="2">
    <location>
        <begin position="285"/>
        <end position="298"/>
    </location>
</feature>
<dbReference type="AlphaFoldDB" id="A0A8X6VPZ8"/>
<organism evidence="3 4">
    <name type="scientific">Trichonephila clavipes</name>
    <name type="common">Golden silk orbweaver</name>
    <name type="synonym">Nephila clavipes</name>
    <dbReference type="NCBI Taxonomy" id="2585209"/>
    <lineage>
        <taxon>Eukaryota</taxon>
        <taxon>Metazoa</taxon>
        <taxon>Ecdysozoa</taxon>
        <taxon>Arthropoda</taxon>
        <taxon>Chelicerata</taxon>
        <taxon>Arachnida</taxon>
        <taxon>Araneae</taxon>
        <taxon>Araneomorphae</taxon>
        <taxon>Entelegynae</taxon>
        <taxon>Araneoidea</taxon>
        <taxon>Nephilidae</taxon>
        <taxon>Trichonephila</taxon>
    </lineage>
</organism>
<keyword evidence="1" id="KW-0863">Zinc-finger</keyword>
<dbReference type="Proteomes" id="UP000887159">
    <property type="component" value="Unassembled WGS sequence"/>
</dbReference>
<protein>
    <submittedName>
        <fullName evidence="3">Retrovirus-related Pol polyprotein from transposon opus</fullName>
    </submittedName>
</protein>
<keyword evidence="1" id="KW-0862">Zinc</keyword>
<keyword evidence="4" id="KW-1185">Reference proteome</keyword>
<name>A0A8X6VPZ8_TRICX</name>
<reference evidence="3" key="1">
    <citation type="submission" date="2020-08" db="EMBL/GenBank/DDBJ databases">
        <title>Multicomponent nature underlies the extraordinary mechanical properties of spider dragline silk.</title>
        <authorList>
            <person name="Kono N."/>
            <person name="Nakamura H."/>
            <person name="Mori M."/>
            <person name="Yoshida Y."/>
            <person name="Ohtoshi R."/>
            <person name="Malay A.D."/>
            <person name="Moran D.A.P."/>
            <person name="Tomita M."/>
            <person name="Numata K."/>
            <person name="Arakawa K."/>
        </authorList>
    </citation>
    <scope>NUCLEOTIDE SEQUENCE</scope>
</reference>
<dbReference type="EMBL" id="BMAU01021342">
    <property type="protein sequence ID" value="GFY16913.1"/>
    <property type="molecule type" value="Genomic_DNA"/>
</dbReference>
<proteinExistence type="predicted"/>
<evidence type="ECO:0000259" key="2">
    <source>
        <dbReference type="PROSITE" id="PS50158"/>
    </source>
</evidence>
<evidence type="ECO:0000256" key="1">
    <source>
        <dbReference type="PROSITE-ProRule" id="PRU00047"/>
    </source>
</evidence>
<accession>A0A8X6VPZ8</accession>
<evidence type="ECO:0000313" key="3">
    <source>
        <dbReference type="EMBL" id="GFY16913.1"/>
    </source>
</evidence>
<dbReference type="GO" id="GO:0003676">
    <property type="term" value="F:nucleic acid binding"/>
    <property type="evidence" value="ECO:0007669"/>
    <property type="project" value="InterPro"/>
</dbReference>
<dbReference type="InterPro" id="IPR001878">
    <property type="entry name" value="Znf_CCHC"/>
</dbReference>
<gene>
    <name evidence="3" type="primary">X975_19749</name>
    <name evidence="3" type="ORF">TNCV_3689711</name>
</gene>
<dbReference type="PROSITE" id="PS50158">
    <property type="entry name" value="ZF_CCHC"/>
    <property type="match status" value="1"/>
</dbReference>
<evidence type="ECO:0000313" key="4">
    <source>
        <dbReference type="Proteomes" id="UP000887159"/>
    </source>
</evidence>
<sequence>MWRFPMWSSWTGEGNSLPPLGVGKEFILSLGTKERSHQRFRRRVRYRAQLSVVILEERFERESEGKIARQHATEQQQQREFEVEKMRLEIEKSRFDDTEHLSPLKTSVSDLIKIVPNFDIRDGDIVLFLTLFERQEKRIGVEKTNWVSALLRIPARSWSDFVFEITSYFEQWLDRMEVRYFKSLKDLIITDQLKKRAPGEIREHFVDEWAKFYEPSVLVDKLDGYENVRSSVKKTNQPEMSLSNTSDSRYNIKKEYPIIKNDVQSRRYELPFKQEPKQPTFKPTCYSCGRVGHTSRVCHAKNHKKTSPNHQINAVETNERFQEQYSAILKAKVAISVFSPTKENEKIDELKFVHIKWGNEILMAVNDTGAHISVFIHNPTSSYVSPKAVEGITTDDPKSISSQEMARETYPSEICIQSLSKANEEEQLPEGRETRSTIIKMQREDDTLKKLWSLAEKQKNSVKIHNGILTHSEYICGENIDQVVLPHCKREEVLEMTHDVPLGGHLGEQKTRQRIK</sequence>